<evidence type="ECO:0000256" key="1">
    <source>
        <dbReference type="SAM" id="MobiDB-lite"/>
    </source>
</evidence>
<evidence type="ECO:0000313" key="2">
    <source>
        <dbReference type="EMBL" id="WNV45697.1"/>
    </source>
</evidence>
<reference evidence="2" key="1">
    <citation type="submission" date="2023-08" db="EMBL/GenBank/DDBJ databases">
        <authorList>
            <person name="Rotman E.R."/>
            <person name="Mimee M."/>
        </authorList>
    </citation>
    <scope>NUCLEOTIDE SEQUENCE</scope>
</reference>
<proteinExistence type="predicted"/>
<protein>
    <recommendedName>
        <fullName evidence="3">PARP-type domain-containing protein</fullName>
    </recommendedName>
</protein>
<gene>
    <name evidence="2" type="ORF">FVZTVLPZ_CDS0200</name>
</gene>
<dbReference type="EMBL" id="OR472445">
    <property type="protein sequence ID" value="WNV45697.1"/>
    <property type="molecule type" value="Genomic_DNA"/>
</dbReference>
<feature type="compositionally biased region" description="Basic and acidic residues" evidence="1">
    <location>
        <begin position="88"/>
        <end position="97"/>
    </location>
</feature>
<sequence>MYSTESICGVIMKAIPLKKCKPVTYCKFCKAIGIRRRCTVMTKYQPPWGLRDWYKHYACDEHKHLIEDPDPRGIMEAAAKNPAPPQKVARDEHHTEADYQTWMRL</sequence>
<accession>A0AB38Z4E1</accession>
<name>A0AB38Z4E1_9CAUD</name>
<organism evidence="2">
    <name type="scientific">Klebsiella phage vB_KpnM_Iguana_ER37</name>
    <dbReference type="NCBI Taxonomy" id="3076781"/>
    <lineage>
        <taxon>Viruses</taxon>
        <taxon>Duplodnaviria</taxon>
        <taxon>Heunggongvirae</taxon>
        <taxon>Uroviricota</taxon>
        <taxon>Caudoviricetes</taxon>
    </lineage>
</organism>
<evidence type="ECO:0008006" key="3">
    <source>
        <dbReference type="Google" id="ProtNLM"/>
    </source>
</evidence>
<feature type="region of interest" description="Disordered" evidence="1">
    <location>
        <begin position="75"/>
        <end position="105"/>
    </location>
</feature>